<dbReference type="GeneID" id="77954063"/>
<dbReference type="RefSeq" id="YP_010677679.1">
    <property type="nucleotide sequence ID" value="NC_071024.1"/>
</dbReference>
<dbReference type="Proteomes" id="UP000594072">
    <property type="component" value="Segment"/>
</dbReference>
<keyword evidence="1" id="KW-0436">Ligase</keyword>
<proteinExistence type="predicted"/>
<organism evidence="1 2">
    <name type="scientific">Arthrobacter phage Phives</name>
    <dbReference type="NCBI Taxonomy" id="2776856"/>
    <lineage>
        <taxon>Viruses</taxon>
        <taxon>Duplodnaviria</taxon>
        <taxon>Heunggongvirae</taxon>
        <taxon>Uroviricota</taxon>
        <taxon>Caudoviricetes</taxon>
        <taxon>Casidaviridae</taxon>
        <taxon>Yangvirus</taxon>
        <taxon>Yangvirus phives</taxon>
    </lineage>
</organism>
<dbReference type="KEGG" id="vg:77954063"/>
<keyword evidence="2" id="KW-1185">Reference proteome</keyword>
<gene>
    <name evidence="1" type="primary">45</name>
    <name evidence="1" type="ORF">SEA_PHIVES_45</name>
</gene>
<dbReference type="Gene3D" id="1.10.287.610">
    <property type="entry name" value="Helix hairpin bin"/>
    <property type="match status" value="1"/>
</dbReference>
<protein>
    <submittedName>
        <fullName evidence="1">DNA ligase</fullName>
    </submittedName>
</protein>
<accession>A0A7M1CN38</accession>
<evidence type="ECO:0000313" key="1">
    <source>
        <dbReference type="EMBL" id="QOP65173.1"/>
    </source>
</evidence>
<name>A0A7M1CN38_9CAUD</name>
<dbReference type="Pfam" id="PF22745">
    <property type="entry name" value="Nlig-Ia"/>
    <property type="match status" value="1"/>
</dbReference>
<evidence type="ECO:0000313" key="2">
    <source>
        <dbReference type="Proteomes" id="UP000594072"/>
    </source>
</evidence>
<reference evidence="2" key="1">
    <citation type="submission" date="2020-08" db="EMBL/GenBank/DDBJ databases">
        <authorList>
            <person name="Jean-Baptiste R."/>
            <person name="Gibb B.P."/>
            <person name="Hussain S.I."/>
            <person name="Kamruzzaman M.A."/>
            <person name="Mosfique B."/>
            <person name="McPherson K.A."/>
            <person name="LaCorte G.A."/>
            <person name="Khan M.A."/>
            <person name="Chohan S."/>
            <person name="Le T.Q."/>
            <person name="Hernandez K.M."/>
            <person name="Mata K."/>
            <person name="Percy M."/>
            <person name="Ball S.L."/>
            <person name="Garlena R.A."/>
            <person name="Russell D.A."/>
            <person name="Pope W.H."/>
            <person name="Jacobs-Sera D."/>
            <person name="Hatfull G.F."/>
        </authorList>
    </citation>
    <scope>NUCLEOTIDE SEQUENCE [LARGE SCALE GENOMIC DNA]</scope>
</reference>
<dbReference type="SUPFAM" id="SSF56091">
    <property type="entry name" value="DNA ligase/mRNA capping enzyme, catalytic domain"/>
    <property type="match status" value="1"/>
</dbReference>
<sequence>MASPDVVASLIERRRRQILVHSILYYRLDSSLIPDATYDAWAQELIRLQAEHPEISESVDYHLDAFRNFTSSTGFDLPLTDERANRVARDLLLYSERTTTK</sequence>
<dbReference type="GO" id="GO:0016874">
    <property type="term" value="F:ligase activity"/>
    <property type="evidence" value="ECO:0007669"/>
    <property type="project" value="UniProtKB-KW"/>
</dbReference>
<dbReference type="EMBL" id="MT889376">
    <property type="protein sequence ID" value="QOP65173.1"/>
    <property type="molecule type" value="Genomic_DNA"/>
</dbReference>